<keyword evidence="4" id="KW-1185">Reference proteome</keyword>
<feature type="compositionally biased region" description="Low complexity" evidence="1">
    <location>
        <begin position="70"/>
        <end position="90"/>
    </location>
</feature>
<dbReference type="EMBL" id="LNSV01000131">
    <property type="protein sequence ID" value="KUH35542.1"/>
    <property type="molecule type" value="Genomic_DNA"/>
</dbReference>
<proteinExistence type="predicted"/>
<dbReference type="RefSeq" id="WP_058945162.1">
    <property type="nucleotide sequence ID" value="NZ_LNSV01000131.1"/>
</dbReference>
<comment type="caution">
    <text evidence="3">The sequence shown here is derived from an EMBL/GenBank/DDBJ whole genome shotgun (WGS) entry which is preliminary data.</text>
</comment>
<accession>A0A117IUK3</accession>
<evidence type="ECO:0008006" key="5">
    <source>
        <dbReference type="Google" id="ProtNLM"/>
    </source>
</evidence>
<dbReference type="Proteomes" id="UP000054011">
    <property type="component" value="Unassembled WGS sequence"/>
</dbReference>
<feature type="signal peptide" evidence="2">
    <location>
        <begin position="1"/>
        <end position="23"/>
    </location>
</feature>
<evidence type="ECO:0000313" key="3">
    <source>
        <dbReference type="EMBL" id="KUH35542.1"/>
    </source>
</evidence>
<evidence type="ECO:0000256" key="1">
    <source>
        <dbReference type="SAM" id="MobiDB-lite"/>
    </source>
</evidence>
<feature type="compositionally biased region" description="Low complexity" evidence="1">
    <location>
        <begin position="32"/>
        <end position="48"/>
    </location>
</feature>
<dbReference type="OrthoDB" id="4338372at2"/>
<feature type="chain" id="PRO_5039647670" description="DUF732 domain-containing protein" evidence="2">
    <location>
        <begin position="24"/>
        <end position="244"/>
    </location>
</feature>
<feature type="region of interest" description="Disordered" evidence="1">
    <location>
        <begin position="26"/>
        <end position="110"/>
    </location>
</feature>
<evidence type="ECO:0000256" key="2">
    <source>
        <dbReference type="SAM" id="SignalP"/>
    </source>
</evidence>
<sequence>MRTHLRRPAAATLLLAAVLTATGCSSGGGSDAAGRAGASPSASAPALSDAERVAREQEGATAPPERRPDASAPAGPRASAPAAPVRPDASLTPATGSFTPKEKEYLSGRVPRSVDPAAVLDVGKESCQRIERTARHDKDAAVAAVVAGDVRDAGDAVTHLCPEQRPVLDAAAGGYPDGTHASPAAGRYRTTATRPGCTWRVTDAGGRDLAAGPAPGASGERHTLTIPAGAAWFTSSGCYAWLRG</sequence>
<dbReference type="PROSITE" id="PS51257">
    <property type="entry name" value="PROKAR_LIPOPROTEIN"/>
    <property type="match status" value="1"/>
</dbReference>
<reference evidence="3 4" key="1">
    <citation type="submission" date="2015-11" db="EMBL/GenBank/DDBJ databases">
        <title>Genome-wide analysis reveals the secondary metabolome in Streptomyces kanasensis ZX01.</title>
        <authorList>
            <person name="Zhang G."/>
            <person name="Han L."/>
            <person name="Feng J."/>
            <person name="Zhang X."/>
        </authorList>
    </citation>
    <scope>NUCLEOTIDE SEQUENCE [LARGE SCALE GENOMIC DNA]</scope>
    <source>
        <strain evidence="3 4">ZX01</strain>
    </source>
</reference>
<feature type="compositionally biased region" description="Basic and acidic residues" evidence="1">
    <location>
        <begin position="49"/>
        <end position="69"/>
    </location>
</feature>
<keyword evidence="2" id="KW-0732">Signal</keyword>
<evidence type="ECO:0000313" key="4">
    <source>
        <dbReference type="Proteomes" id="UP000054011"/>
    </source>
</evidence>
<name>A0A117IUK3_9ACTN</name>
<dbReference type="STRING" id="936756.ATE80_28580"/>
<gene>
    <name evidence="3" type="ORF">ATE80_28580</name>
</gene>
<organism evidence="3 4">
    <name type="scientific">Streptomyces kanasensis</name>
    <dbReference type="NCBI Taxonomy" id="936756"/>
    <lineage>
        <taxon>Bacteria</taxon>
        <taxon>Bacillati</taxon>
        <taxon>Actinomycetota</taxon>
        <taxon>Actinomycetes</taxon>
        <taxon>Kitasatosporales</taxon>
        <taxon>Streptomycetaceae</taxon>
        <taxon>Streptomyces</taxon>
    </lineage>
</organism>
<dbReference type="AlphaFoldDB" id="A0A117IUK3"/>
<protein>
    <recommendedName>
        <fullName evidence="5">DUF732 domain-containing protein</fullName>
    </recommendedName>
</protein>